<name>A0AAV3P7Z9_LITER</name>
<evidence type="ECO:0000313" key="2">
    <source>
        <dbReference type="Proteomes" id="UP001454036"/>
    </source>
</evidence>
<organism evidence="1 2">
    <name type="scientific">Lithospermum erythrorhizon</name>
    <name type="common">Purple gromwell</name>
    <name type="synonym">Lithospermum officinale var. erythrorhizon</name>
    <dbReference type="NCBI Taxonomy" id="34254"/>
    <lineage>
        <taxon>Eukaryota</taxon>
        <taxon>Viridiplantae</taxon>
        <taxon>Streptophyta</taxon>
        <taxon>Embryophyta</taxon>
        <taxon>Tracheophyta</taxon>
        <taxon>Spermatophyta</taxon>
        <taxon>Magnoliopsida</taxon>
        <taxon>eudicotyledons</taxon>
        <taxon>Gunneridae</taxon>
        <taxon>Pentapetalae</taxon>
        <taxon>asterids</taxon>
        <taxon>lamiids</taxon>
        <taxon>Boraginales</taxon>
        <taxon>Boraginaceae</taxon>
        <taxon>Boraginoideae</taxon>
        <taxon>Lithospermeae</taxon>
        <taxon>Lithospermum</taxon>
    </lineage>
</organism>
<gene>
    <name evidence="1" type="ORF">LIER_07155</name>
</gene>
<dbReference type="EMBL" id="BAABME010001083">
    <property type="protein sequence ID" value="GAA0147466.1"/>
    <property type="molecule type" value="Genomic_DNA"/>
</dbReference>
<dbReference type="AlphaFoldDB" id="A0AAV3P7Z9"/>
<sequence length="167" mass="17759">MEDDDVGGEKSHDEIKIDENVIGEEDTLIIEERVSDSSTAEVIDITDVLEPSVTTFDKDSKGKTAEPSIISVEHVDFNSCSGVAGDVSVLCAEDMMTENVEGPSTEGLGMDANIPLVEDVEPATVETTENVTPSVIDTGADTIGQDGDDILNVDVEDVILDKACQKK</sequence>
<dbReference type="Proteomes" id="UP001454036">
    <property type="component" value="Unassembled WGS sequence"/>
</dbReference>
<comment type="caution">
    <text evidence="1">The sequence shown here is derived from an EMBL/GenBank/DDBJ whole genome shotgun (WGS) entry which is preliminary data.</text>
</comment>
<proteinExistence type="predicted"/>
<keyword evidence="2" id="KW-1185">Reference proteome</keyword>
<accession>A0AAV3P7Z9</accession>
<reference evidence="1 2" key="1">
    <citation type="submission" date="2024-01" db="EMBL/GenBank/DDBJ databases">
        <title>The complete chloroplast genome sequence of Lithospermum erythrorhizon: insights into the phylogenetic relationship among Boraginaceae species and the maternal lineages of purple gromwells.</title>
        <authorList>
            <person name="Okada T."/>
            <person name="Watanabe K."/>
        </authorList>
    </citation>
    <scope>NUCLEOTIDE SEQUENCE [LARGE SCALE GENOMIC DNA]</scope>
</reference>
<evidence type="ECO:0000313" key="1">
    <source>
        <dbReference type="EMBL" id="GAA0147466.1"/>
    </source>
</evidence>
<protein>
    <submittedName>
        <fullName evidence="1">Uncharacterized protein</fullName>
    </submittedName>
</protein>